<evidence type="ECO:0000313" key="3">
    <source>
        <dbReference type="Proteomes" id="UP000007388"/>
    </source>
</evidence>
<name>H9ZUI5_THETH</name>
<organism evidence="2 3">
    <name type="scientific">Thermus thermophilus JL-18</name>
    <dbReference type="NCBI Taxonomy" id="798128"/>
    <lineage>
        <taxon>Bacteria</taxon>
        <taxon>Thermotogati</taxon>
        <taxon>Deinococcota</taxon>
        <taxon>Deinococci</taxon>
        <taxon>Thermales</taxon>
        <taxon>Thermaceae</taxon>
        <taxon>Thermus</taxon>
    </lineage>
</organism>
<accession>H9ZUI5</accession>
<sequence>MTRPRRSFQSLLLQALVEAEAGNLGALQAEAFREEAEQHLAMGPRGEDPIGQALYLGREALYRLSLGDREEACAKLLQALRLHPYLGGGYAARLVEVLCGEGVAVKPPLQGEFLLASPEALLAARVLAFLDGLPPEFWGEAFWPKGKERTQAKKQGREATRGGQPSFARPERKPPTPNRPRFPLVYRPRYRDREEPRGKVQESLLSYFSYLRNEWAFGRKELRRWVGPGLEIREEDGGGFWLRLFPEFWERHPEAALLVLEGREARVPIPLLPGMPPLSFPRVFRHGEEVTGEVWSWEDLRPRALAAFLREVGYYRDLLRVWLEYGLGTGRLSWKRFREALRLLEEEP</sequence>
<evidence type="ECO:0000256" key="1">
    <source>
        <dbReference type="SAM" id="MobiDB-lite"/>
    </source>
</evidence>
<dbReference type="Proteomes" id="UP000007388">
    <property type="component" value="Plasmid pTTJL1801"/>
</dbReference>
<protein>
    <submittedName>
        <fullName evidence="2">Uncharacterized protein</fullName>
    </submittedName>
</protein>
<gene>
    <name evidence="2" type="ORF">TtJL18_2157</name>
</gene>
<dbReference type="RefSeq" id="WP_014630474.1">
    <property type="nucleotide sequence ID" value="NC_017588.1"/>
</dbReference>
<proteinExistence type="predicted"/>
<feature type="region of interest" description="Disordered" evidence="1">
    <location>
        <begin position="149"/>
        <end position="185"/>
    </location>
</feature>
<dbReference type="HOGENOM" id="CLU_796772_0_0_0"/>
<geneLocation type="plasmid" evidence="2 3">
    <name>pTTJL1801</name>
</geneLocation>
<keyword evidence="2" id="KW-0614">Plasmid</keyword>
<dbReference type="PATRIC" id="fig|798128.4.peg.2093"/>
<dbReference type="AlphaFoldDB" id="H9ZUI5"/>
<dbReference type="KEGG" id="ttl:TtJL18_2157"/>
<reference evidence="2 3" key="1">
    <citation type="journal article" date="2013" name="Genome Announc.">
        <title>Whole Genome Sequencing of Thermus oshimai JL-2 and Thermus thermophilus JL-18, Incomplete Denitrifiers from the United States Great Basin.</title>
        <authorList>
            <person name="Murugapiran S.K."/>
            <person name="Huntemann M."/>
            <person name="Wei C.L."/>
            <person name="Han J."/>
            <person name="Detter J.C."/>
            <person name="Han C.S."/>
            <person name="Erkkila T.H."/>
            <person name="Teshima H."/>
            <person name="Chen A."/>
            <person name="Kyrpides N."/>
            <person name="Mavrommatis K."/>
            <person name="Markowitz V."/>
            <person name="Szeto E."/>
            <person name="Ivanova N."/>
            <person name="Pagani I."/>
            <person name="Lam J."/>
            <person name="McDonald A.I."/>
            <person name="Dodsworth J.A."/>
            <person name="Pati A."/>
            <person name="Goodwin L."/>
            <person name="Peters L."/>
            <person name="Pitluck S."/>
            <person name="Woyke T."/>
            <person name="Hedlund B.P."/>
        </authorList>
    </citation>
    <scope>NUCLEOTIDE SEQUENCE [LARGE SCALE GENOMIC DNA]</scope>
    <source>
        <strain evidence="2 3">JL-18</strain>
        <plasmid evidence="2 3">pTTJL1801</plasmid>
    </source>
</reference>
<evidence type="ECO:0000313" key="2">
    <source>
        <dbReference type="EMBL" id="AFH39995.1"/>
    </source>
</evidence>
<feature type="compositionally biased region" description="Basic and acidic residues" evidence="1">
    <location>
        <begin position="149"/>
        <end position="160"/>
    </location>
</feature>
<dbReference type="EMBL" id="CP003253">
    <property type="protein sequence ID" value="AFH39995.1"/>
    <property type="molecule type" value="Genomic_DNA"/>
</dbReference>